<dbReference type="AlphaFoldDB" id="A0A0J6FNH3"/>
<accession>A0A0J6FNH3</accession>
<dbReference type="EMBL" id="DS268112">
    <property type="protein sequence ID" value="KMM70479.1"/>
    <property type="molecule type" value="Genomic_DNA"/>
</dbReference>
<evidence type="ECO:0000256" key="1">
    <source>
        <dbReference type="SAM" id="Phobius"/>
    </source>
</evidence>
<name>A0A0J6FNH3_COCPO</name>
<gene>
    <name evidence="2" type="ORF">CPAG_06790</name>
</gene>
<proteinExistence type="predicted"/>
<keyword evidence="1" id="KW-0472">Membrane</keyword>
<dbReference type="VEuPathDB" id="FungiDB:CPAG_06790"/>
<keyword evidence="1" id="KW-1133">Transmembrane helix</keyword>
<feature type="transmembrane region" description="Helical" evidence="1">
    <location>
        <begin position="20"/>
        <end position="38"/>
    </location>
</feature>
<protein>
    <submittedName>
        <fullName evidence="2">Uncharacterized protein</fullName>
    </submittedName>
</protein>
<reference evidence="3" key="3">
    <citation type="journal article" date="2010" name="Genome Res.">
        <title>Population genomic sequencing of Coccidioides fungi reveals recent hybridization and transposon control.</title>
        <authorList>
            <person name="Neafsey D.E."/>
            <person name="Barker B.M."/>
            <person name="Sharpton T.J."/>
            <person name="Stajich J.E."/>
            <person name="Park D.J."/>
            <person name="Whiston E."/>
            <person name="Hung C.-Y."/>
            <person name="McMahan C."/>
            <person name="White J."/>
            <person name="Sykes S."/>
            <person name="Heiman D."/>
            <person name="Young S."/>
            <person name="Zeng Q."/>
            <person name="Abouelleil A."/>
            <person name="Aftuck L."/>
            <person name="Bessette D."/>
            <person name="Brown A."/>
            <person name="FitzGerald M."/>
            <person name="Lui A."/>
            <person name="Macdonald J.P."/>
            <person name="Priest M."/>
            <person name="Orbach M.J."/>
            <person name="Galgiani J.N."/>
            <person name="Kirkland T.N."/>
            <person name="Cole G.T."/>
            <person name="Birren B.W."/>
            <person name="Henn M.R."/>
            <person name="Taylor J.W."/>
            <person name="Rounsley S.D."/>
        </authorList>
    </citation>
    <scope>NUCLEOTIDE SEQUENCE [LARGE SCALE GENOMIC DNA]</scope>
    <source>
        <strain evidence="3">RMSCC 3488</strain>
    </source>
</reference>
<sequence length="101" mass="11334">MDVMKVVTPEVQVRSSFGMQTIASAGVVILQLPVYCWLKRGGLRARIVHGFLGTTEKEYVLKSLRILYPRVFGLIGALWHRSAVCETVIPLYSNQNNSAQR</sequence>
<dbReference type="Proteomes" id="UP000054567">
    <property type="component" value="Unassembled WGS sequence"/>
</dbReference>
<reference evidence="3" key="2">
    <citation type="journal article" date="2009" name="Genome Res.">
        <title>Comparative genomic analyses of the human fungal pathogens Coccidioides and their relatives.</title>
        <authorList>
            <person name="Sharpton T.J."/>
            <person name="Stajich J.E."/>
            <person name="Rounsley S.D."/>
            <person name="Gardner M.J."/>
            <person name="Wortman J.R."/>
            <person name="Jordar V.S."/>
            <person name="Maiti R."/>
            <person name="Kodira C.D."/>
            <person name="Neafsey D.E."/>
            <person name="Zeng Q."/>
            <person name="Hung C.-Y."/>
            <person name="McMahan C."/>
            <person name="Muszewska A."/>
            <person name="Grynberg M."/>
            <person name="Mandel M.A."/>
            <person name="Kellner E.M."/>
            <person name="Barker B.M."/>
            <person name="Galgiani J.N."/>
            <person name="Orbach M.J."/>
            <person name="Kirkland T.N."/>
            <person name="Cole G.T."/>
            <person name="Henn M.R."/>
            <person name="Birren B.W."/>
            <person name="Taylor J.W."/>
        </authorList>
    </citation>
    <scope>NUCLEOTIDE SEQUENCE [LARGE SCALE GENOMIC DNA]</scope>
    <source>
        <strain evidence="3">RMSCC 3488</strain>
    </source>
</reference>
<reference evidence="2 3" key="1">
    <citation type="submission" date="2007-06" db="EMBL/GenBank/DDBJ databases">
        <title>The Genome Sequence of Coccidioides posadasii RMSCC_3488.</title>
        <authorList>
            <consortium name="Coccidioides Genome Resources Consortium"/>
            <consortium name="The Broad Institute Genome Sequencing Platform"/>
            <person name="Henn M.R."/>
            <person name="Sykes S."/>
            <person name="Young S."/>
            <person name="Jaffe D."/>
            <person name="Berlin A."/>
            <person name="Alvarez P."/>
            <person name="Butler J."/>
            <person name="Gnerre S."/>
            <person name="Grabherr M."/>
            <person name="Mauceli E."/>
            <person name="Brockman W."/>
            <person name="Kodira C."/>
            <person name="Alvarado L."/>
            <person name="Zeng Q."/>
            <person name="Crawford M."/>
            <person name="Antoine C."/>
            <person name="Devon K."/>
            <person name="Galgiani J."/>
            <person name="Orsborn K."/>
            <person name="Lewis M.L."/>
            <person name="Nusbaum C."/>
            <person name="Galagan J."/>
            <person name="Birren B."/>
        </authorList>
    </citation>
    <scope>NUCLEOTIDE SEQUENCE [LARGE SCALE GENOMIC DNA]</scope>
    <source>
        <strain evidence="2 3">RMSCC 3488</strain>
    </source>
</reference>
<evidence type="ECO:0000313" key="2">
    <source>
        <dbReference type="EMBL" id="KMM70479.1"/>
    </source>
</evidence>
<evidence type="ECO:0000313" key="3">
    <source>
        <dbReference type="Proteomes" id="UP000054567"/>
    </source>
</evidence>
<organism evidence="2 3">
    <name type="scientific">Coccidioides posadasii RMSCC 3488</name>
    <dbReference type="NCBI Taxonomy" id="454284"/>
    <lineage>
        <taxon>Eukaryota</taxon>
        <taxon>Fungi</taxon>
        <taxon>Dikarya</taxon>
        <taxon>Ascomycota</taxon>
        <taxon>Pezizomycotina</taxon>
        <taxon>Eurotiomycetes</taxon>
        <taxon>Eurotiomycetidae</taxon>
        <taxon>Onygenales</taxon>
        <taxon>Onygenaceae</taxon>
        <taxon>Coccidioides</taxon>
    </lineage>
</organism>
<keyword evidence="1" id="KW-0812">Transmembrane</keyword>